<dbReference type="SUPFAM" id="SSF88713">
    <property type="entry name" value="Glycoside hydrolase/deacetylase"/>
    <property type="match status" value="1"/>
</dbReference>
<feature type="compositionally biased region" description="Low complexity" evidence="1">
    <location>
        <begin position="220"/>
        <end position="229"/>
    </location>
</feature>
<dbReference type="CDD" id="cd10936">
    <property type="entry name" value="CE4_DAC2"/>
    <property type="match status" value="1"/>
</dbReference>
<keyword evidence="2" id="KW-0812">Transmembrane</keyword>
<organism evidence="3 4">
    <name type="scientific">Alloyangia pacifica</name>
    <dbReference type="NCBI Taxonomy" id="311180"/>
    <lineage>
        <taxon>Bacteria</taxon>
        <taxon>Pseudomonadati</taxon>
        <taxon>Pseudomonadota</taxon>
        <taxon>Alphaproteobacteria</taxon>
        <taxon>Rhodobacterales</taxon>
        <taxon>Roseobacteraceae</taxon>
        <taxon>Alloyangia</taxon>
    </lineage>
</organism>
<name>A0A2U8HCR0_9RHOB</name>
<evidence type="ECO:0000256" key="1">
    <source>
        <dbReference type="SAM" id="MobiDB-lite"/>
    </source>
</evidence>
<feature type="compositionally biased region" description="Pro residues" evidence="1">
    <location>
        <begin position="410"/>
        <end position="420"/>
    </location>
</feature>
<dbReference type="GO" id="GO:0005975">
    <property type="term" value="P:carbohydrate metabolic process"/>
    <property type="evidence" value="ECO:0007669"/>
    <property type="project" value="InterPro"/>
</dbReference>
<reference evidence="3 4" key="1">
    <citation type="submission" date="2017-06" db="EMBL/GenBank/DDBJ databases">
        <title>Yangia sp. YSBP01 complete genome sequence.</title>
        <authorList>
            <person name="Woo J.-H."/>
            <person name="Kim H.-S."/>
        </authorList>
    </citation>
    <scope>NUCLEOTIDE SEQUENCE [LARGE SCALE GENOMIC DNA]</scope>
    <source>
        <strain evidence="3 4">YSBP01</strain>
    </source>
</reference>
<accession>A0A2U8HCR0</accession>
<dbReference type="Pfam" id="PF04748">
    <property type="entry name" value="Polysacc_deac_2"/>
    <property type="match status" value="1"/>
</dbReference>
<feature type="region of interest" description="Disordered" evidence="1">
    <location>
        <begin position="199"/>
        <end position="234"/>
    </location>
</feature>
<protein>
    <recommendedName>
        <fullName evidence="5">Divergent polysaccharide deacetylase</fullName>
    </recommendedName>
</protein>
<sequence length="821" mass="84457">MAVLGGDALGVELHAVDGQLPVAQAHYRAVLEPGIGDQLLGKVLAGDDQRMIARRLERRGQPGEHPGVVVMHQPHLAVHDLVVALHGAAEGLADGLVAEADAEKRRAGLGGGLGERETDACLGRCAGPRREQDARGFQRHGRLNVDLVVAHDFGLHAQLAHVMHEVPGETVVIVDEKQHGRLFRLAGAPAVGVYMRPQVVQRQGHVPNSDRDRHARRSTATKGPATGPAAEKRTGRDMARGFLAGAIWGLVVSGVGAGVLSVAMGPPANRPTRPEMPIATDPVAEAVDSLGERAAPVTRAPQSDAPDIAEETAERPDSAPATEGADSASETGSSEDTAAAPDARAEDSQARAEEPPVETAPGATSEDAETPPPAHRPAEEQGVAPSDAGPTLAAPSLVEGSAPDTNPLQRPDPIPMPDAPDAPGASEAARLAVGGDAPVQPGLPALPPEAPLVEAQPSLSTDPAQPPTPTQDSGLAPEPEPQPVTEPTPEAAVEAPTGEAVSEKPEMPVISPEEAPPAGAALPRVTTLVPGRPAEPLPSDGPSVGTPASSLITRAPEDTPQQAAEPASPGIGSSPDSRLPVITEDAPAATPDAGASPLQLYAAASDLAPGDAAMSILLIDDGTGPLGPETVEAFPFPVSFAIAPSHPDPASAAEAYRARGFEVLALAALPENAIPSDTEIALEGALSTVPGAVAVLESADLALQHNRAISEQAAEFLADSGHGLVMMPNGLNTAEALARRAGVPSLTVFRDFDGKGQEPRVMRRFLDQAAFRARQDENVVMLGRLRADTVSALLLWGLQDRANSVALVPVSALLLRQARQD</sequence>
<keyword evidence="2" id="KW-1133">Transmembrane helix</keyword>
<dbReference type="AlphaFoldDB" id="A0A2U8HCR0"/>
<feature type="transmembrane region" description="Helical" evidence="2">
    <location>
        <begin position="242"/>
        <end position="264"/>
    </location>
</feature>
<feature type="compositionally biased region" description="Low complexity" evidence="1">
    <location>
        <begin position="512"/>
        <end position="523"/>
    </location>
</feature>
<dbReference type="EMBL" id="CP022189">
    <property type="protein sequence ID" value="AWI83563.1"/>
    <property type="molecule type" value="Genomic_DNA"/>
</dbReference>
<feature type="compositionally biased region" description="Low complexity" evidence="1">
    <location>
        <begin position="451"/>
        <end position="463"/>
    </location>
</feature>
<dbReference type="InterPro" id="IPR006837">
    <property type="entry name" value="Divergent_DAC"/>
</dbReference>
<dbReference type="Gene3D" id="3.20.20.370">
    <property type="entry name" value="Glycoside hydrolase/deacetylase"/>
    <property type="match status" value="1"/>
</dbReference>
<feature type="compositionally biased region" description="Basic and acidic residues" evidence="1">
    <location>
        <begin position="343"/>
        <end position="354"/>
    </location>
</feature>
<gene>
    <name evidence="3" type="ORF">CEW88_07660</name>
</gene>
<dbReference type="Proteomes" id="UP000244915">
    <property type="component" value="Chromosome 1"/>
</dbReference>
<evidence type="ECO:0000256" key="2">
    <source>
        <dbReference type="SAM" id="Phobius"/>
    </source>
</evidence>
<dbReference type="InterPro" id="IPR011330">
    <property type="entry name" value="Glyco_hydro/deAcase_b/a-brl"/>
</dbReference>
<evidence type="ECO:0008006" key="5">
    <source>
        <dbReference type="Google" id="ProtNLM"/>
    </source>
</evidence>
<evidence type="ECO:0000313" key="4">
    <source>
        <dbReference type="Proteomes" id="UP000244915"/>
    </source>
</evidence>
<feature type="region of interest" description="Disordered" evidence="1">
    <location>
        <begin position="293"/>
        <end position="581"/>
    </location>
</feature>
<proteinExistence type="predicted"/>
<dbReference type="KEGG" id="ypac:CEW88_07660"/>
<keyword evidence="2" id="KW-0472">Membrane</keyword>
<evidence type="ECO:0000313" key="3">
    <source>
        <dbReference type="EMBL" id="AWI83563.1"/>
    </source>
</evidence>